<dbReference type="Proteomes" id="UP000192656">
    <property type="component" value="Unassembled WGS sequence"/>
</dbReference>
<dbReference type="STRING" id="937218.SAMN06297251_11475"/>
<dbReference type="GO" id="GO:0016740">
    <property type="term" value="F:transferase activity"/>
    <property type="evidence" value="ECO:0007669"/>
    <property type="project" value="UniProtKB-KW"/>
</dbReference>
<dbReference type="EMBL" id="FWXR01000014">
    <property type="protein sequence ID" value="SMC95798.1"/>
    <property type="molecule type" value="Genomic_DNA"/>
</dbReference>
<protein>
    <submittedName>
        <fullName evidence="2">Histidine phosphotransferase ChpT</fullName>
    </submittedName>
</protein>
<name>A0A1W2DFU0_9HYPH</name>
<feature type="domain" description="Histidine phosphotransferase ChpT C-terminal" evidence="1">
    <location>
        <begin position="82"/>
        <end position="200"/>
    </location>
</feature>
<dbReference type="Gene3D" id="1.10.287.130">
    <property type="match status" value="1"/>
</dbReference>
<dbReference type="Pfam" id="PF10090">
    <property type="entry name" value="HPTransfase"/>
    <property type="match status" value="1"/>
</dbReference>
<reference evidence="2 3" key="1">
    <citation type="submission" date="2017-04" db="EMBL/GenBank/DDBJ databases">
        <authorList>
            <person name="Afonso C.L."/>
            <person name="Miller P.J."/>
            <person name="Scott M.A."/>
            <person name="Spackman E."/>
            <person name="Goraichik I."/>
            <person name="Dimitrov K.M."/>
            <person name="Suarez D.L."/>
            <person name="Swayne D.E."/>
        </authorList>
    </citation>
    <scope>NUCLEOTIDE SEQUENCE [LARGE SCALE GENOMIC DNA]</scope>
    <source>
        <strain evidence="2 3">CGMCC 1.10972</strain>
    </source>
</reference>
<sequence length="208" mass="21918">MTSLPDLSPADLAALLASKLCHDIISPVFGIQSGLELLDDMPNDAESMELVRGSLKSAVAKLQFARMAYGASGSKTATVDLNDAKGVAEGYMAHEKPTLTWEGEGGYAAKNFAKAVLNLVVLASHSISRGGEVTVSIEEIDPGKATVTAKGERIRLQPRAVALLDGVDDGEAMDAQTIQPYYTLFLAREAGLSVSYEKGEGSVVFKIG</sequence>
<gene>
    <name evidence="2" type="ORF">SAMN06297251_11475</name>
</gene>
<dbReference type="Gene3D" id="3.30.565.10">
    <property type="entry name" value="Histidine kinase-like ATPase, C-terminal domain"/>
    <property type="match status" value="1"/>
</dbReference>
<keyword evidence="3" id="KW-1185">Reference proteome</keyword>
<keyword evidence="2" id="KW-0808">Transferase</keyword>
<proteinExistence type="predicted"/>
<accession>A0A1W2DFU0</accession>
<evidence type="ECO:0000313" key="3">
    <source>
        <dbReference type="Proteomes" id="UP000192656"/>
    </source>
</evidence>
<organism evidence="2 3">
    <name type="scientific">Fulvimarina manganoxydans</name>
    <dbReference type="NCBI Taxonomy" id="937218"/>
    <lineage>
        <taxon>Bacteria</taxon>
        <taxon>Pseudomonadati</taxon>
        <taxon>Pseudomonadota</taxon>
        <taxon>Alphaproteobacteria</taxon>
        <taxon>Hyphomicrobiales</taxon>
        <taxon>Aurantimonadaceae</taxon>
        <taxon>Fulvimarina</taxon>
    </lineage>
</organism>
<dbReference type="InterPro" id="IPR036890">
    <property type="entry name" value="HATPase_C_sf"/>
</dbReference>
<dbReference type="InterPro" id="IPR018762">
    <property type="entry name" value="ChpT_C"/>
</dbReference>
<dbReference type="RefSeq" id="WP_084411168.1">
    <property type="nucleotide sequence ID" value="NZ_FWXR01000014.1"/>
</dbReference>
<evidence type="ECO:0000259" key="1">
    <source>
        <dbReference type="Pfam" id="PF10090"/>
    </source>
</evidence>
<evidence type="ECO:0000313" key="2">
    <source>
        <dbReference type="EMBL" id="SMC95798.1"/>
    </source>
</evidence>
<dbReference type="OrthoDB" id="9803702at2"/>
<dbReference type="AlphaFoldDB" id="A0A1W2DFU0"/>